<protein>
    <submittedName>
        <fullName evidence="1">Uncharacterized protein</fullName>
    </submittedName>
</protein>
<gene>
    <name evidence="1" type="ORF">CDEST_12505</name>
</gene>
<dbReference type="EMBL" id="CP137312">
    <property type="protein sequence ID" value="WQF87491.1"/>
    <property type="molecule type" value="Genomic_DNA"/>
</dbReference>
<name>A0AAX4IW91_9PEZI</name>
<proteinExistence type="predicted"/>
<reference evidence="2" key="1">
    <citation type="journal article" date="2023" name="bioRxiv">
        <title>Complete genome of the Medicago anthracnose fungus, Colletotrichum destructivum, reveals a mini-chromosome-like region within a core chromosome.</title>
        <authorList>
            <person name="Lapalu N."/>
            <person name="Simon A."/>
            <person name="Lu A."/>
            <person name="Plaumann P.-L."/>
            <person name="Amselem J."/>
            <person name="Pigne S."/>
            <person name="Auger A."/>
            <person name="Koch C."/>
            <person name="Dallery J.-F."/>
            <person name="O'Connell R.J."/>
        </authorList>
    </citation>
    <scope>NUCLEOTIDE SEQUENCE [LARGE SCALE GENOMIC DNA]</scope>
    <source>
        <strain evidence="2">CBS 520.97</strain>
    </source>
</reference>
<dbReference type="RefSeq" id="XP_062784712.1">
    <property type="nucleotide sequence ID" value="XM_062928661.1"/>
</dbReference>
<evidence type="ECO:0000313" key="2">
    <source>
        <dbReference type="Proteomes" id="UP001322277"/>
    </source>
</evidence>
<dbReference type="KEGG" id="cdet:87949005"/>
<dbReference type="GeneID" id="87949005"/>
<organism evidence="1 2">
    <name type="scientific">Colletotrichum destructivum</name>
    <dbReference type="NCBI Taxonomy" id="34406"/>
    <lineage>
        <taxon>Eukaryota</taxon>
        <taxon>Fungi</taxon>
        <taxon>Dikarya</taxon>
        <taxon>Ascomycota</taxon>
        <taxon>Pezizomycotina</taxon>
        <taxon>Sordariomycetes</taxon>
        <taxon>Hypocreomycetidae</taxon>
        <taxon>Glomerellales</taxon>
        <taxon>Glomerellaceae</taxon>
        <taxon>Colletotrichum</taxon>
        <taxon>Colletotrichum destructivum species complex</taxon>
    </lineage>
</organism>
<sequence length="101" mass="11247">MCLGGTGICTGENDCLIYATIAIDGQRLQPGFTNLRQHAANTCCRTKPLMEKMATHRTSLMGVTSHMNPLNIMKRLPEAGSLLGTLHSYRRWRCTDDHDRA</sequence>
<dbReference type="AlphaFoldDB" id="A0AAX4IW91"/>
<dbReference type="Proteomes" id="UP001322277">
    <property type="component" value="Chromosome 8"/>
</dbReference>
<keyword evidence="2" id="KW-1185">Reference proteome</keyword>
<accession>A0AAX4IW91</accession>
<evidence type="ECO:0000313" key="1">
    <source>
        <dbReference type="EMBL" id="WQF87491.1"/>
    </source>
</evidence>